<sequence length="79" mass="8509">MITQNGCSGECAPAFSNKLPACSALVKINNAACKRLNSDSSNVWDHDNFTNFICAHVAHAVLSGHFFIRNNGITPNMLS</sequence>
<dbReference type="AlphaFoldDB" id="A0A8H2JK60"/>
<comment type="caution">
    <text evidence="1">The sequence shown here is derived from an EMBL/GenBank/DDBJ whole genome shotgun (WGS) entry which is preliminary data.</text>
</comment>
<gene>
    <name evidence="1" type="ORF">FCS21_14265</name>
</gene>
<dbReference type="Proteomes" id="UP000307702">
    <property type="component" value="Unassembled WGS sequence"/>
</dbReference>
<evidence type="ECO:0000313" key="2">
    <source>
        <dbReference type="Proteomes" id="UP000307702"/>
    </source>
</evidence>
<dbReference type="EMBL" id="SZVP01000017">
    <property type="protein sequence ID" value="TMM42506.1"/>
    <property type="molecule type" value="Genomic_DNA"/>
</dbReference>
<name>A0A8H2JK60_9GAMM</name>
<evidence type="ECO:0000313" key="1">
    <source>
        <dbReference type="EMBL" id="TMM42506.1"/>
    </source>
</evidence>
<protein>
    <submittedName>
        <fullName evidence="1">Uncharacterized protein</fullName>
    </submittedName>
</protein>
<accession>A0A8H2JK60</accession>
<organism evidence="1 2">
    <name type="scientific">Colwellia ponticola</name>
    <dbReference type="NCBI Taxonomy" id="2304625"/>
    <lineage>
        <taxon>Bacteria</taxon>
        <taxon>Pseudomonadati</taxon>
        <taxon>Pseudomonadota</taxon>
        <taxon>Gammaproteobacteria</taxon>
        <taxon>Alteromonadales</taxon>
        <taxon>Colwelliaceae</taxon>
        <taxon>Colwellia</taxon>
    </lineage>
</organism>
<keyword evidence="2" id="KW-1185">Reference proteome</keyword>
<proteinExistence type="predicted"/>
<reference evidence="1 2" key="1">
    <citation type="submission" date="2019-05" db="EMBL/GenBank/DDBJ databases">
        <title>Colwellia ponticola sp. nov., isolated from seawater.</title>
        <authorList>
            <person name="Yoon J.-H."/>
        </authorList>
    </citation>
    <scope>NUCLEOTIDE SEQUENCE [LARGE SCALE GENOMIC DNA]</scope>
    <source>
        <strain evidence="1 2">OISW-25</strain>
    </source>
</reference>